<protein>
    <submittedName>
        <fullName evidence="6">AraC family transcriptional regulator</fullName>
    </submittedName>
</protein>
<dbReference type="PROSITE" id="PS01124">
    <property type="entry name" value="HTH_ARAC_FAMILY_2"/>
    <property type="match status" value="1"/>
</dbReference>
<dbReference type="InterPro" id="IPR020449">
    <property type="entry name" value="Tscrpt_reg_AraC-type_HTH"/>
</dbReference>
<dbReference type="PROSITE" id="PS00041">
    <property type="entry name" value="HTH_ARAC_FAMILY_1"/>
    <property type="match status" value="1"/>
</dbReference>
<dbReference type="PRINTS" id="PR00032">
    <property type="entry name" value="HTHARAC"/>
</dbReference>
<evidence type="ECO:0000259" key="5">
    <source>
        <dbReference type="PROSITE" id="PS01124"/>
    </source>
</evidence>
<dbReference type="EMBL" id="QMFB01000014">
    <property type="protein sequence ID" value="RAV18974.1"/>
    <property type="molecule type" value="Genomic_DNA"/>
</dbReference>
<evidence type="ECO:0000256" key="4">
    <source>
        <dbReference type="SAM" id="Phobius"/>
    </source>
</evidence>
<keyword evidence="4" id="KW-1133">Transmembrane helix</keyword>
<keyword evidence="7" id="KW-1185">Reference proteome</keyword>
<dbReference type="OrthoDB" id="1877256at2"/>
<organism evidence="6 7">
    <name type="scientific">Paenibacillus contaminans</name>
    <dbReference type="NCBI Taxonomy" id="450362"/>
    <lineage>
        <taxon>Bacteria</taxon>
        <taxon>Bacillati</taxon>
        <taxon>Bacillota</taxon>
        <taxon>Bacilli</taxon>
        <taxon>Bacillales</taxon>
        <taxon>Paenibacillaceae</taxon>
        <taxon>Paenibacillus</taxon>
    </lineage>
</organism>
<dbReference type="InterPro" id="IPR018060">
    <property type="entry name" value="HTH_AraC"/>
</dbReference>
<dbReference type="Proteomes" id="UP000250369">
    <property type="component" value="Unassembled WGS sequence"/>
</dbReference>
<dbReference type="GO" id="GO:0003700">
    <property type="term" value="F:DNA-binding transcription factor activity"/>
    <property type="evidence" value="ECO:0007669"/>
    <property type="project" value="InterPro"/>
</dbReference>
<evidence type="ECO:0000256" key="2">
    <source>
        <dbReference type="ARBA" id="ARBA00023125"/>
    </source>
</evidence>
<evidence type="ECO:0000313" key="7">
    <source>
        <dbReference type="Proteomes" id="UP000250369"/>
    </source>
</evidence>
<sequence>MNKTWFYRTLLSYVPVFFVVTAFLFFIFFQTLSEQNKKNAVKANDVLARQAMQSIDHSLKSIDQKLTYEAMNNQDMVRYFAQDGEEDLYLNVRLMNAIQEFIVNNPLVDSMYLVRFKDRSVLSLGTSYPLDQYPDAGFIKQREHAPNSLWSDVRSYREFSFEVDKRVVTLTRGVPIFTQDKGMIIANVRTDALHGLVKDMYDPGVSFMQMTDSRGASLLEQGDSPKTPESKRNELFASYTSDYTEWNVQTGVPSGGLASFVLGLYNVWFTIGLIMVAGGIGWMIYVTKRNYKPIELIVGRLRTYSEQKAQSLSGDGNEFHFIQNALERLIEETGQFAEQFEQDLRVKRQFFFYELLEGTRPIGLDEWQKEMERHKLPVTFGDQLAFVIEIDKYGEFCRTYSQRDQHLLKFVIDCVVQESTQNGPLAVWKLWTAGDRLSGIFHSIGGERELREESLSLLEKVRAWVEQNLQMTVTIGVGERVELPDELRVSGKEALEALNFKTVYGINRIIMYKDTVPSKGEMYEHLQLIQTIVHHYRFSDEAWLACLREFFGHIRRDLLSRDDTSSLMSFFIFHLNRAIAGMGPELQEPWQDKSLPGLYDALESFETIDELEQLFMKELGEYADTLRSLRDARSQHALMGDVKAYIEKQFTDPNLSLDLLSERFDLNGKYLSKLFKETFGVKFVDFLIELRMEHAKRLLKETNVPVQEIAEQVGYASSVSFIRIFKKSTGLSPGDYRKEDKK</sequence>
<dbReference type="PANTHER" id="PTHR43280:SF10">
    <property type="entry name" value="REGULATORY PROTEIN POCR"/>
    <property type="match status" value="1"/>
</dbReference>
<dbReference type="Pfam" id="PF12833">
    <property type="entry name" value="HTH_18"/>
    <property type="match status" value="1"/>
</dbReference>
<reference evidence="6 7" key="1">
    <citation type="journal article" date="2009" name="Int. J. Syst. Evol. Microbiol.">
        <title>Paenibacillus contaminans sp. nov., isolated from a contaminated laboratory plate.</title>
        <authorList>
            <person name="Chou J.H."/>
            <person name="Lee J.H."/>
            <person name="Lin M.C."/>
            <person name="Chang P.S."/>
            <person name="Arun A.B."/>
            <person name="Young C.C."/>
            <person name="Chen W.M."/>
        </authorList>
    </citation>
    <scope>NUCLEOTIDE SEQUENCE [LARGE SCALE GENOMIC DNA]</scope>
    <source>
        <strain evidence="6 7">CKOBP-6</strain>
    </source>
</reference>
<dbReference type="Gene3D" id="1.10.10.60">
    <property type="entry name" value="Homeodomain-like"/>
    <property type="match status" value="2"/>
</dbReference>
<dbReference type="SUPFAM" id="SSF46689">
    <property type="entry name" value="Homeodomain-like"/>
    <property type="match status" value="1"/>
</dbReference>
<gene>
    <name evidence="6" type="ORF">DQG23_22760</name>
</gene>
<comment type="caution">
    <text evidence="6">The sequence shown here is derived from an EMBL/GenBank/DDBJ whole genome shotgun (WGS) entry which is preliminary data.</text>
</comment>
<keyword evidence="4" id="KW-0812">Transmembrane</keyword>
<dbReference type="PANTHER" id="PTHR43280">
    <property type="entry name" value="ARAC-FAMILY TRANSCRIPTIONAL REGULATOR"/>
    <property type="match status" value="1"/>
</dbReference>
<keyword evidence="2" id="KW-0238">DNA-binding</keyword>
<evidence type="ECO:0000256" key="3">
    <source>
        <dbReference type="ARBA" id="ARBA00023163"/>
    </source>
</evidence>
<feature type="transmembrane region" description="Helical" evidence="4">
    <location>
        <begin position="264"/>
        <end position="285"/>
    </location>
</feature>
<evidence type="ECO:0000313" key="6">
    <source>
        <dbReference type="EMBL" id="RAV18974.1"/>
    </source>
</evidence>
<dbReference type="InterPro" id="IPR009057">
    <property type="entry name" value="Homeodomain-like_sf"/>
</dbReference>
<dbReference type="AlphaFoldDB" id="A0A329MGK9"/>
<dbReference type="RefSeq" id="WP_113033181.1">
    <property type="nucleotide sequence ID" value="NZ_QMFB01000014.1"/>
</dbReference>
<evidence type="ECO:0000256" key="1">
    <source>
        <dbReference type="ARBA" id="ARBA00023015"/>
    </source>
</evidence>
<dbReference type="SMART" id="SM00342">
    <property type="entry name" value="HTH_ARAC"/>
    <property type="match status" value="1"/>
</dbReference>
<accession>A0A329MGK9</accession>
<proteinExistence type="predicted"/>
<keyword evidence="4" id="KW-0472">Membrane</keyword>
<dbReference type="InterPro" id="IPR018062">
    <property type="entry name" value="HTH_AraC-typ_CS"/>
</dbReference>
<feature type="domain" description="HTH araC/xylS-type" evidence="5">
    <location>
        <begin position="640"/>
        <end position="739"/>
    </location>
</feature>
<keyword evidence="3" id="KW-0804">Transcription</keyword>
<dbReference type="GO" id="GO:0043565">
    <property type="term" value="F:sequence-specific DNA binding"/>
    <property type="evidence" value="ECO:0007669"/>
    <property type="project" value="InterPro"/>
</dbReference>
<keyword evidence="1" id="KW-0805">Transcription regulation</keyword>
<feature type="transmembrane region" description="Helical" evidence="4">
    <location>
        <begin position="6"/>
        <end position="29"/>
    </location>
</feature>
<name>A0A329MGK9_9BACL</name>